<evidence type="ECO:0000313" key="3">
    <source>
        <dbReference type="EMBL" id="RKP11796.1"/>
    </source>
</evidence>
<evidence type="ECO:0000256" key="2">
    <source>
        <dbReference type="SAM" id="SignalP"/>
    </source>
</evidence>
<keyword evidence="4" id="KW-1185">Reference proteome</keyword>
<reference evidence="4" key="1">
    <citation type="journal article" date="2018" name="Nat. Microbiol.">
        <title>Leveraging single-cell genomics to expand the fungal tree of life.</title>
        <authorList>
            <person name="Ahrendt S.R."/>
            <person name="Quandt C.A."/>
            <person name="Ciobanu D."/>
            <person name="Clum A."/>
            <person name="Salamov A."/>
            <person name="Andreopoulos B."/>
            <person name="Cheng J.F."/>
            <person name="Woyke T."/>
            <person name="Pelin A."/>
            <person name="Henrissat B."/>
            <person name="Reynolds N.K."/>
            <person name="Benny G.L."/>
            <person name="Smith M.E."/>
            <person name="James T.Y."/>
            <person name="Grigoriev I.V."/>
        </authorList>
    </citation>
    <scope>NUCLEOTIDE SEQUENCE [LARGE SCALE GENOMIC DNA]</scope>
</reference>
<feature type="chain" id="PRO_5020518511" description="Ser-Thr-rich glycosyl-phosphatidyl-inositol-anchored membrane family-domain-containing protein" evidence="2">
    <location>
        <begin position="26"/>
        <end position="170"/>
    </location>
</feature>
<name>A0A4P9XZ89_9FUNG</name>
<proteinExistence type="predicted"/>
<feature type="compositionally biased region" description="Low complexity" evidence="1">
    <location>
        <begin position="124"/>
        <end position="134"/>
    </location>
</feature>
<protein>
    <recommendedName>
        <fullName evidence="5">Ser-Thr-rich glycosyl-phosphatidyl-inositol-anchored membrane family-domain-containing protein</fullName>
    </recommendedName>
</protein>
<keyword evidence="2" id="KW-0732">Signal</keyword>
<accession>A0A4P9XZ89</accession>
<evidence type="ECO:0008006" key="5">
    <source>
        <dbReference type="Google" id="ProtNLM"/>
    </source>
</evidence>
<dbReference type="AlphaFoldDB" id="A0A4P9XZ89"/>
<evidence type="ECO:0000256" key="1">
    <source>
        <dbReference type="SAM" id="MobiDB-lite"/>
    </source>
</evidence>
<feature type="region of interest" description="Disordered" evidence="1">
    <location>
        <begin position="121"/>
        <end position="156"/>
    </location>
</feature>
<evidence type="ECO:0000313" key="4">
    <source>
        <dbReference type="Proteomes" id="UP000267251"/>
    </source>
</evidence>
<feature type="signal peptide" evidence="2">
    <location>
        <begin position="1"/>
        <end position="25"/>
    </location>
</feature>
<gene>
    <name evidence="3" type="ORF">BJ684DRAFT_17650</name>
</gene>
<dbReference type="Proteomes" id="UP000267251">
    <property type="component" value="Unassembled WGS sequence"/>
</dbReference>
<dbReference type="OrthoDB" id="10371865at2759"/>
<organism evidence="3 4">
    <name type="scientific">Piptocephalis cylindrospora</name>
    <dbReference type="NCBI Taxonomy" id="1907219"/>
    <lineage>
        <taxon>Eukaryota</taxon>
        <taxon>Fungi</taxon>
        <taxon>Fungi incertae sedis</taxon>
        <taxon>Zoopagomycota</taxon>
        <taxon>Zoopagomycotina</taxon>
        <taxon>Zoopagomycetes</taxon>
        <taxon>Zoopagales</taxon>
        <taxon>Piptocephalidaceae</taxon>
        <taxon>Piptocephalis</taxon>
    </lineage>
</organism>
<dbReference type="EMBL" id="KZ988649">
    <property type="protein sequence ID" value="RKP11796.1"/>
    <property type="molecule type" value="Genomic_DNA"/>
</dbReference>
<sequence length="170" mass="17618">MQMQILSSILPLLGMTMLQAPGVLGGIQTITTPNPPLVPGNNMSIIWQLDSTPNPAGASVELINTVTNQVIPISKAVDIPKGGLEWAMPTTLSEGDYYLRMTSPGSSPKFTGFFHINNADGTRSASASPDPSAPIGNSASPAAPKRDAFSPSPPSLLLSTLPIAPSVLSL</sequence>